<comment type="caution">
    <text evidence="2">The sequence shown here is derived from an EMBL/GenBank/DDBJ whole genome shotgun (WGS) entry which is preliminary data.</text>
</comment>
<reference evidence="2" key="1">
    <citation type="submission" date="2018-11" db="EMBL/GenBank/DDBJ databases">
        <authorList>
            <consortium name="Pathogen Informatics"/>
        </authorList>
    </citation>
    <scope>NUCLEOTIDE SEQUENCE</scope>
</reference>
<dbReference type="AlphaFoldDB" id="A0A3S5BFN1"/>
<gene>
    <name evidence="2" type="ORF">PXEA_LOCUS36959</name>
</gene>
<feature type="region of interest" description="Disordered" evidence="1">
    <location>
        <begin position="57"/>
        <end position="76"/>
    </location>
</feature>
<feature type="non-terminal residue" evidence="2">
    <location>
        <position position="277"/>
    </location>
</feature>
<accession>A0A3S5BFN1</accession>
<proteinExistence type="predicted"/>
<feature type="compositionally biased region" description="Polar residues" evidence="1">
    <location>
        <begin position="30"/>
        <end position="49"/>
    </location>
</feature>
<name>A0A3S5BFN1_9PLAT</name>
<protein>
    <submittedName>
        <fullName evidence="2">Uncharacterized protein</fullName>
    </submittedName>
</protein>
<dbReference type="EMBL" id="CAAALY010282282">
    <property type="protein sequence ID" value="VEL43519.1"/>
    <property type="molecule type" value="Genomic_DNA"/>
</dbReference>
<evidence type="ECO:0000256" key="1">
    <source>
        <dbReference type="SAM" id="MobiDB-lite"/>
    </source>
</evidence>
<evidence type="ECO:0000313" key="2">
    <source>
        <dbReference type="EMBL" id="VEL43519.1"/>
    </source>
</evidence>
<feature type="region of interest" description="Disordered" evidence="1">
    <location>
        <begin position="26"/>
        <end position="49"/>
    </location>
</feature>
<feature type="compositionally biased region" description="Gly residues" evidence="1">
    <location>
        <begin position="60"/>
        <end position="70"/>
    </location>
</feature>
<dbReference type="Proteomes" id="UP000784294">
    <property type="component" value="Unassembled WGS sequence"/>
</dbReference>
<sequence length="277" mass="29052">MFFNVKPGLSGSQINDLGITRPRAALPSGANVQTRSTTAQGPNGFSTSRSLAEPHALIRSGGGAGGGGSSSSGVGHSALRRRRMGDQYHSSNQNQAHSHHRNHQNQSQQLQNCATNCSELDTCGEHRANRLPTLSPARLGQRDIDRDREPCIAGHNDTCNSHQLVVDTQNSASLVRYRSSSALRISAAAIARNRGSLAGMITNAAPAESQGNPMWQNYGYDDTNLSQASVAGATHAIAVSTFAGPNNGLTGIARLSGGLTTARQTRMNSLAAGSITQ</sequence>
<feature type="region of interest" description="Disordered" evidence="1">
    <location>
        <begin position="88"/>
        <end position="107"/>
    </location>
</feature>
<keyword evidence="3" id="KW-1185">Reference proteome</keyword>
<evidence type="ECO:0000313" key="3">
    <source>
        <dbReference type="Proteomes" id="UP000784294"/>
    </source>
</evidence>
<organism evidence="2 3">
    <name type="scientific">Protopolystoma xenopodis</name>
    <dbReference type="NCBI Taxonomy" id="117903"/>
    <lineage>
        <taxon>Eukaryota</taxon>
        <taxon>Metazoa</taxon>
        <taxon>Spiralia</taxon>
        <taxon>Lophotrochozoa</taxon>
        <taxon>Platyhelminthes</taxon>
        <taxon>Monogenea</taxon>
        <taxon>Polyopisthocotylea</taxon>
        <taxon>Polystomatidea</taxon>
        <taxon>Polystomatidae</taxon>
        <taxon>Protopolystoma</taxon>
    </lineage>
</organism>